<dbReference type="Bgee" id="ENSOANG00000011642">
    <property type="expression patterns" value="Expressed in fibroblast and 7 other cell types or tissues"/>
</dbReference>
<dbReference type="InterPro" id="IPR011992">
    <property type="entry name" value="EF-hand-dom_pair"/>
</dbReference>
<feature type="compositionally biased region" description="Basic and acidic residues" evidence="8">
    <location>
        <begin position="913"/>
        <end position="922"/>
    </location>
</feature>
<dbReference type="Gene3D" id="1.10.238.10">
    <property type="entry name" value="EF-hand"/>
    <property type="match status" value="1"/>
</dbReference>
<dbReference type="InterPro" id="IPR035969">
    <property type="entry name" value="Rab-GAP_TBC_sf"/>
</dbReference>
<dbReference type="InterPro" id="IPR004182">
    <property type="entry name" value="GRAM"/>
</dbReference>
<keyword evidence="12" id="KW-1185">Reference proteome</keyword>
<dbReference type="GO" id="GO:0005829">
    <property type="term" value="C:cytosol"/>
    <property type="evidence" value="ECO:0007669"/>
    <property type="project" value="UniProtKB-SubCell"/>
</dbReference>
<evidence type="ECO:0000256" key="1">
    <source>
        <dbReference type="ARBA" id="ARBA00004514"/>
    </source>
</evidence>
<dbReference type="FunFam" id="1.10.238.10:FF:000183">
    <property type="entry name" value="TBC1 domain family member 8B"/>
    <property type="match status" value="1"/>
</dbReference>
<sequence>MWLKPEEVLLKNALKLWLMERSNEYFVLQRRRGHGEEGGGGLTGASREEITKHWEWLEQNIMKTLSVFDSNEDITSFVQGKIRGLIAEEGKGSFVKEDDPEKFREALLKFEKCFGLAEQEKLVTYYSCSYWRGRVPCQGWLYLSTNFLSFYSFLLGSEIKLVISWDAISKLEKTSNAILTESIHVCTRGEDHYFSMFLHINETFLLMEQLANYAVRRLFDKETFENDPVLRDPLQITKRGLENRAHSEQFNAFFRLPKEETLKEVHECFLWIPFSHFNTHGKMCISENYICFASQDGNLCSVIIPLREVLAVETTDHSNKAVIICIKGKTAFRFTEVRDFEQLLAKLRLKCGASLSPQHDTIGPEVAISSETDSAPDSYEGRFGAGQKDCSKTVSTEALMTVFHPQDLENLDSKMLKEKMKEQLWNILFVECGRGVSMFRTKKTRDLVVRGIPETLRGELWLLFSGAVNDMATNPGYYAEVVERSLGTCTLATDEIERDLRRSLPEHPAFQSDTGISALRRVLTAYAYRNPKIGYCQAMNILTSVLLLYAKEEEAFWLLVAVCERMLPDYFNRRIIGALVDQAVFEELIRDHLPQLTEHMIDMTFFSSVSLSWFLTLFISVLPIESAVNVVDCFFFDGIKAILQLGLAVLDYNMDKLLSCRDDAEAVTILNRFFDNVTNKDSPLPSTVQQGSNTSDAKSSHTKVDVTDLIRESNEKYGDIRYEDVHSMRCRNRLYVIQTLEDTTKQNVLRVVSQDVKFSLRDLEELYDLFKKEHFYSCYWSLNSPVLKHHDSSLPYLEQYQIDCLQFRVLYHLLSPWSYSANRDSLALWTFRLLDENSDCLINFKEFSCALDIMYNGSFTEKLKLLFKLHIPPAFTEVESQSPSKGTELSKEELIRFSQLHVSSSAEDQGPDSVKKSPEKGKGKVDIQAYLKQWQDELLKKEENVKDLPRMDQLQFIQFSRTLYNLFHGDPEEELLYRSVAVVTSLLLKMEEVGRKLHSPLSPAEDPSAEAGERLQDTTIQQATKVLASPREEHEWSFAFEQILASLLNEPVLVRFFEKPIDVKAKLEQAKSSQLRARTRV</sequence>
<keyword evidence="2" id="KW-0343">GTPase activation</keyword>
<reference evidence="11" key="3">
    <citation type="submission" date="2025-09" db="UniProtKB">
        <authorList>
            <consortium name="Ensembl"/>
        </authorList>
    </citation>
    <scope>IDENTIFICATION</scope>
    <source>
        <strain evidence="11">Glennie</strain>
    </source>
</reference>
<dbReference type="GO" id="GO:0005509">
    <property type="term" value="F:calcium ion binding"/>
    <property type="evidence" value="ECO:0007669"/>
    <property type="project" value="InterPro"/>
</dbReference>
<comment type="subcellular location">
    <subcellularLocation>
        <location evidence="1">Cytoplasm</location>
        <location evidence="1">Cytosol</location>
    </subcellularLocation>
</comment>
<dbReference type="Pfam" id="PF00566">
    <property type="entry name" value="RabGAP-TBC"/>
    <property type="match status" value="1"/>
</dbReference>
<evidence type="ECO:0000313" key="12">
    <source>
        <dbReference type="Proteomes" id="UP000002279"/>
    </source>
</evidence>
<dbReference type="CDD" id="cd13350">
    <property type="entry name" value="PH-GRAM1_TBC1D8B"/>
    <property type="match status" value="1"/>
</dbReference>
<evidence type="ECO:0000259" key="9">
    <source>
        <dbReference type="PROSITE" id="PS50086"/>
    </source>
</evidence>
<dbReference type="InterPro" id="IPR036015">
    <property type="entry name" value="TBC1D8B_PH-GRAM2"/>
</dbReference>
<dbReference type="Proteomes" id="UP000002279">
    <property type="component" value="Chromosome 6"/>
</dbReference>
<dbReference type="PANTHER" id="PTHR47666">
    <property type="entry name" value="PROTEIN VASCULAR ASSOCIATED DEATH 1, CHLOROPLASTIC"/>
    <property type="match status" value="1"/>
</dbReference>
<dbReference type="FunFam" id="1.10.472.80:FF:000023">
    <property type="entry name" value="TBC1 domain family member 8B"/>
    <property type="match status" value="1"/>
</dbReference>
<reference evidence="11 12" key="1">
    <citation type="journal article" date="2008" name="Nature">
        <title>Genome analysis of the platypus reveals unique signatures of evolution.</title>
        <authorList>
            <person name="Warren W.C."/>
            <person name="Hillier L.W."/>
            <person name="Marshall Graves J.A."/>
            <person name="Birney E."/>
            <person name="Ponting C.P."/>
            <person name="Grutzner F."/>
            <person name="Belov K."/>
            <person name="Miller W."/>
            <person name="Clarke L."/>
            <person name="Chinwalla A.T."/>
            <person name="Yang S.P."/>
            <person name="Heger A."/>
            <person name="Locke D.P."/>
            <person name="Miethke P."/>
            <person name="Waters P.D."/>
            <person name="Veyrunes F."/>
            <person name="Fulton L."/>
            <person name="Fulton B."/>
            <person name="Graves T."/>
            <person name="Wallis J."/>
            <person name="Puente X.S."/>
            <person name="Lopez-Otin C."/>
            <person name="Ordonez G.R."/>
            <person name="Eichler E.E."/>
            <person name="Chen L."/>
            <person name="Cheng Z."/>
            <person name="Deakin J.E."/>
            <person name="Alsop A."/>
            <person name="Thompson K."/>
            <person name="Kirby P."/>
            <person name="Papenfuss A.T."/>
            <person name="Wakefield M.J."/>
            <person name="Olender T."/>
            <person name="Lancet D."/>
            <person name="Huttley G.A."/>
            <person name="Smit A.F."/>
            <person name="Pask A."/>
            <person name="Temple-Smith P."/>
            <person name="Batzer M.A."/>
            <person name="Walker J.A."/>
            <person name="Konkel M.K."/>
            <person name="Harris R.S."/>
            <person name="Whittington C.M."/>
            <person name="Wong E.S."/>
            <person name="Gemmell N.J."/>
            <person name="Buschiazzo E."/>
            <person name="Vargas Jentzsch I.M."/>
            <person name="Merkel A."/>
            <person name="Schmitz J."/>
            <person name="Zemann A."/>
            <person name="Churakov G."/>
            <person name="Kriegs J.O."/>
            <person name="Brosius J."/>
            <person name="Murchison E.P."/>
            <person name="Sachidanandam R."/>
            <person name="Smith C."/>
            <person name="Hannon G.J."/>
            <person name="Tsend-Ayush E."/>
            <person name="McMillan D."/>
            <person name="Attenborough R."/>
            <person name="Rens W."/>
            <person name="Ferguson-Smith M."/>
            <person name="Lefevre C.M."/>
            <person name="Sharp J.A."/>
            <person name="Nicholas K.R."/>
            <person name="Ray D.A."/>
            <person name="Kube M."/>
            <person name="Reinhardt R."/>
            <person name="Pringle T.H."/>
            <person name="Taylor J."/>
            <person name="Jones R.C."/>
            <person name="Nixon B."/>
            <person name="Dacheux J.L."/>
            <person name="Niwa H."/>
            <person name="Sekita Y."/>
            <person name="Huang X."/>
            <person name="Stark A."/>
            <person name="Kheradpour P."/>
            <person name="Kellis M."/>
            <person name="Flicek P."/>
            <person name="Chen Y."/>
            <person name="Webber C."/>
            <person name="Hardison R."/>
            <person name="Nelson J."/>
            <person name="Hallsworth-Pepin K."/>
            <person name="Delehaunty K."/>
            <person name="Markovic C."/>
            <person name="Minx P."/>
            <person name="Feng Y."/>
            <person name="Kremitzki C."/>
            <person name="Mitreva M."/>
            <person name="Glasscock J."/>
            <person name="Wylie T."/>
            <person name="Wohldmann P."/>
            <person name="Thiru P."/>
            <person name="Nhan M.N."/>
            <person name="Pohl C.S."/>
            <person name="Smith S.M."/>
            <person name="Hou S."/>
            <person name="Nefedov M."/>
            <person name="de Jong P.J."/>
            <person name="Renfree M.B."/>
            <person name="Mardis E.R."/>
            <person name="Wilson R.K."/>
        </authorList>
    </citation>
    <scope>NUCLEOTIDE SEQUENCE [LARGE SCALE GENOMIC DNA]</scope>
    <source>
        <strain evidence="11 12">Glennie</strain>
    </source>
</reference>
<dbReference type="CDD" id="cd13352">
    <property type="entry name" value="PH-GRAM2_TBC1D8B"/>
    <property type="match status" value="1"/>
</dbReference>
<evidence type="ECO:0000256" key="3">
    <source>
        <dbReference type="ARBA" id="ARBA00022490"/>
    </source>
</evidence>
<dbReference type="SMART" id="SM00164">
    <property type="entry name" value="TBC"/>
    <property type="match status" value="1"/>
</dbReference>
<dbReference type="AlphaFoldDB" id="A0A6I8NZZ2"/>
<dbReference type="FunFam" id="1.10.8.270:FF:000002">
    <property type="entry name" value="TBC1 domain family member 9B"/>
    <property type="match status" value="1"/>
</dbReference>
<dbReference type="FunFam" id="2.30.29.30:FF:000013">
    <property type="entry name" value="Putative TBC1 domain family member 8B"/>
    <property type="match status" value="1"/>
</dbReference>
<feature type="domain" description="EF-hand" evidence="10">
    <location>
        <begin position="822"/>
        <end position="857"/>
    </location>
</feature>
<dbReference type="Pfam" id="PF02893">
    <property type="entry name" value="GRAM"/>
    <property type="match status" value="2"/>
</dbReference>
<keyword evidence="3" id="KW-0963">Cytoplasm</keyword>
<feature type="compositionally biased region" description="Polar residues" evidence="8">
    <location>
        <begin position="682"/>
        <end position="697"/>
    </location>
</feature>
<dbReference type="SUPFAM" id="SSF47923">
    <property type="entry name" value="Ypt/Rab-GAP domain of gyp1p"/>
    <property type="match status" value="2"/>
</dbReference>
<proteinExistence type="predicted"/>
<organism evidence="11 12">
    <name type="scientific">Ornithorhynchus anatinus</name>
    <name type="common">Duckbill platypus</name>
    <dbReference type="NCBI Taxonomy" id="9258"/>
    <lineage>
        <taxon>Eukaryota</taxon>
        <taxon>Metazoa</taxon>
        <taxon>Chordata</taxon>
        <taxon>Craniata</taxon>
        <taxon>Vertebrata</taxon>
        <taxon>Euteleostomi</taxon>
        <taxon>Mammalia</taxon>
        <taxon>Monotremata</taxon>
        <taxon>Ornithorhynchidae</taxon>
        <taxon>Ornithorhynchus</taxon>
    </lineage>
</organism>
<dbReference type="InterPro" id="IPR011993">
    <property type="entry name" value="PH-like_dom_sf"/>
</dbReference>
<dbReference type="SMART" id="SM00568">
    <property type="entry name" value="GRAM"/>
    <property type="match status" value="2"/>
</dbReference>
<evidence type="ECO:0000256" key="7">
    <source>
        <dbReference type="ARBA" id="ARBA00067411"/>
    </source>
</evidence>
<feature type="region of interest" description="Disordered" evidence="8">
    <location>
        <begin position="903"/>
        <end position="922"/>
    </location>
</feature>
<evidence type="ECO:0000313" key="11">
    <source>
        <dbReference type="Ensembl" id="ENSOANP00000047010.1"/>
    </source>
</evidence>
<dbReference type="Gene3D" id="1.10.472.80">
    <property type="entry name" value="Ypt/Rab-GAP domain of gyp1p, domain 3"/>
    <property type="match status" value="1"/>
</dbReference>
<dbReference type="Gene3D" id="1.10.8.270">
    <property type="entry name" value="putative rabgap domain of human tbc1 domain family member 14 like domains"/>
    <property type="match status" value="1"/>
</dbReference>
<reference evidence="11" key="2">
    <citation type="submission" date="2025-08" db="UniProtKB">
        <authorList>
            <consortium name="Ensembl"/>
        </authorList>
    </citation>
    <scope>IDENTIFICATION</scope>
    <source>
        <strain evidence="11">Glennie</strain>
    </source>
</reference>
<dbReference type="Gene3D" id="2.30.29.30">
    <property type="entry name" value="Pleckstrin-homology domain (PH domain)/Phosphotyrosine-binding domain (PTB)"/>
    <property type="match status" value="2"/>
</dbReference>
<dbReference type="PANTHER" id="PTHR47666:SF4">
    <property type="entry name" value="TBC1 DOMAIN FAMILY MEMBER 8B"/>
    <property type="match status" value="1"/>
</dbReference>
<keyword evidence="4" id="KW-0677">Repeat</keyword>
<evidence type="ECO:0000256" key="5">
    <source>
        <dbReference type="ARBA" id="ARBA00055097"/>
    </source>
</evidence>
<evidence type="ECO:0000259" key="10">
    <source>
        <dbReference type="PROSITE" id="PS50222"/>
    </source>
</evidence>
<dbReference type="GeneTree" id="ENSGT00940000159451"/>
<dbReference type="Ensembl" id="ENSOANT00000062736.1">
    <property type="protein sequence ID" value="ENSOANP00000047010.1"/>
    <property type="gene ID" value="ENSOANG00000011642.4"/>
</dbReference>
<dbReference type="GO" id="GO:0003094">
    <property type="term" value="P:glomerular filtration"/>
    <property type="evidence" value="ECO:0007669"/>
    <property type="project" value="UniProtKB-ARBA"/>
</dbReference>
<dbReference type="FunFam" id="2.30.29.30:FF:000185">
    <property type="entry name" value="TBC1 domain family member 8B"/>
    <property type="match status" value="1"/>
</dbReference>
<comment type="subunit">
    <text evidence="6">Interacts (via domain Rab-GAP TBC) with RAB11B (in GTP-bound form).</text>
</comment>
<evidence type="ECO:0000256" key="6">
    <source>
        <dbReference type="ARBA" id="ARBA00061863"/>
    </source>
</evidence>
<feature type="region of interest" description="Disordered" evidence="8">
    <location>
        <begin position="682"/>
        <end position="703"/>
    </location>
</feature>
<feature type="domain" description="Rab-GAP TBC" evidence="9">
    <location>
        <begin position="451"/>
        <end position="638"/>
    </location>
</feature>
<gene>
    <name evidence="11" type="primary">TBC1D8B</name>
</gene>
<protein>
    <recommendedName>
        <fullName evidence="7">TBC1 domain family member 8B</fullName>
    </recommendedName>
</protein>
<dbReference type="SUPFAM" id="SSF47473">
    <property type="entry name" value="EF-hand"/>
    <property type="match status" value="1"/>
</dbReference>
<dbReference type="PROSITE" id="PS50222">
    <property type="entry name" value="EF_HAND_2"/>
    <property type="match status" value="1"/>
</dbReference>
<evidence type="ECO:0000256" key="2">
    <source>
        <dbReference type="ARBA" id="ARBA00022468"/>
    </source>
</evidence>
<comment type="function">
    <text evidence="5">Involved in vesicular recycling, probably as a RAB11B GTPase-activating protein.</text>
</comment>
<dbReference type="GO" id="GO:0005096">
    <property type="term" value="F:GTPase activator activity"/>
    <property type="evidence" value="ECO:0007669"/>
    <property type="project" value="UniProtKB-KW"/>
</dbReference>
<dbReference type="InterPro" id="IPR002048">
    <property type="entry name" value="EF_hand_dom"/>
</dbReference>
<name>A0A6I8NZZ2_ORNAN</name>
<evidence type="ECO:0000256" key="8">
    <source>
        <dbReference type="SAM" id="MobiDB-lite"/>
    </source>
</evidence>
<accession>A0A6I8NZZ2</accession>
<evidence type="ECO:0000256" key="4">
    <source>
        <dbReference type="ARBA" id="ARBA00022737"/>
    </source>
</evidence>
<dbReference type="InterPro" id="IPR000195">
    <property type="entry name" value="Rab-GAP-TBC_dom"/>
</dbReference>
<dbReference type="PROSITE" id="PS50086">
    <property type="entry name" value="TBC_RABGAP"/>
    <property type="match status" value="1"/>
</dbReference>
<dbReference type="InterPro" id="IPR036012">
    <property type="entry name" value="TBC1D8B_PH-GRAM1"/>
</dbReference>